<evidence type="ECO:0000256" key="3">
    <source>
        <dbReference type="ARBA" id="ARBA00022448"/>
    </source>
</evidence>
<dbReference type="PROSITE" id="PS50983">
    <property type="entry name" value="FE_B12_PBP"/>
    <property type="match status" value="1"/>
</dbReference>
<name>A0ABU1G8F7_9GAMM</name>
<keyword evidence="4" id="KW-0408">Iron</keyword>
<dbReference type="RefSeq" id="WP_230446165.1">
    <property type="nucleotide sequence ID" value="NZ_JARWAI010000001.1"/>
</dbReference>
<dbReference type="PANTHER" id="PTHR30532">
    <property type="entry name" value="IRON III DICITRATE-BINDING PERIPLASMIC PROTEIN"/>
    <property type="match status" value="1"/>
</dbReference>
<evidence type="ECO:0000313" key="8">
    <source>
        <dbReference type="Proteomes" id="UP001269267"/>
    </source>
</evidence>
<feature type="domain" description="Fe/B12 periplasmic-binding" evidence="6">
    <location>
        <begin position="35"/>
        <end position="295"/>
    </location>
</feature>
<dbReference type="EMBL" id="JARWAI010000001">
    <property type="protein sequence ID" value="MDR5873394.1"/>
    <property type="molecule type" value="Genomic_DNA"/>
</dbReference>
<reference evidence="7 8" key="1">
    <citation type="submission" date="2023-04" db="EMBL/GenBank/DDBJ databases">
        <title>A long-awaited taxogenomic arrangement of the family Halomonadaceae.</title>
        <authorList>
            <person name="De La Haba R."/>
            <person name="Chuvochina M."/>
            <person name="Wittouck S."/>
            <person name="Arahal D.R."/>
            <person name="Sanchez-Porro C."/>
            <person name="Hugenholtz P."/>
            <person name="Ventosa A."/>
        </authorList>
    </citation>
    <scope>NUCLEOTIDE SEQUENCE [LARGE SCALE GENOMIC DNA]</scope>
    <source>
        <strain evidence="7 8">DSM 18042</strain>
    </source>
</reference>
<dbReference type="Gene3D" id="3.40.50.1980">
    <property type="entry name" value="Nitrogenase molybdenum iron protein domain"/>
    <property type="match status" value="2"/>
</dbReference>
<gene>
    <name evidence="7" type="ORF">QC815_00505</name>
</gene>
<keyword evidence="4" id="KW-0406">Ion transport</keyword>
<evidence type="ECO:0000256" key="2">
    <source>
        <dbReference type="ARBA" id="ARBA00008814"/>
    </source>
</evidence>
<dbReference type="SUPFAM" id="SSF53807">
    <property type="entry name" value="Helical backbone' metal receptor"/>
    <property type="match status" value="1"/>
</dbReference>
<dbReference type="PRINTS" id="PR01715">
    <property type="entry name" value="FERRIBNDNGPP"/>
</dbReference>
<comment type="caution">
    <text evidence="7">The sequence shown here is derived from an EMBL/GenBank/DDBJ whole genome shotgun (WGS) entry which is preliminary data.</text>
</comment>
<accession>A0ABU1G8F7</accession>
<evidence type="ECO:0000256" key="4">
    <source>
        <dbReference type="ARBA" id="ARBA00022496"/>
    </source>
</evidence>
<dbReference type="Proteomes" id="UP001269267">
    <property type="component" value="Unassembled WGS sequence"/>
</dbReference>
<protein>
    <submittedName>
        <fullName evidence="7">ABC transporter substrate-binding protein</fullName>
    </submittedName>
</protein>
<sequence>MTFSSLPIVKNPNILVVFHISLLIPFVSQASEPPSSIALSWTVAETLVALEAHPQGMWAPNKYEEWGSIRSLPESIFDIGLPAQPNLELITELAPDIIMSEAYLSKIDERLSINYNTQVVSTYDSDLDTWKQLTDLTRKLSISIKKQDTAENYIDTIETEIESLKDIVKDWSEPLLIIRALDDSHVRVYGENSLPQAILDRLDLPNAWEKPTTRWGFTVVGIEELIDIEARLVIVKGPGISDERMNQLSNHGLWQHMPSIKEGTVISVPPFWIFGALPSGYQFARNLVDALVADQSISTTQRQ</sequence>
<keyword evidence="5" id="KW-0732">Signal</keyword>
<evidence type="ECO:0000313" key="7">
    <source>
        <dbReference type="EMBL" id="MDR5873394.1"/>
    </source>
</evidence>
<comment type="similarity">
    <text evidence="2">Belongs to the bacterial solute-binding protein 8 family.</text>
</comment>
<keyword evidence="8" id="KW-1185">Reference proteome</keyword>
<proteinExistence type="inferred from homology"/>
<dbReference type="Pfam" id="PF01497">
    <property type="entry name" value="Peripla_BP_2"/>
    <property type="match status" value="1"/>
</dbReference>
<dbReference type="PANTHER" id="PTHR30532:SF1">
    <property type="entry name" value="IRON(3+)-HYDROXAMATE-BINDING PROTEIN FHUD"/>
    <property type="match status" value="1"/>
</dbReference>
<evidence type="ECO:0000259" key="6">
    <source>
        <dbReference type="PROSITE" id="PS50983"/>
    </source>
</evidence>
<evidence type="ECO:0000256" key="5">
    <source>
        <dbReference type="ARBA" id="ARBA00022729"/>
    </source>
</evidence>
<dbReference type="InterPro" id="IPR002491">
    <property type="entry name" value="ABC_transptr_periplasmic_BD"/>
</dbReference>
<dbReference type="InterPro" id="IPR051313">
    <property type="entry name" value="Bact_iron-sidero_bind"/>
</dbReference>
<comment type="subcellular location">
    <subcellularLocation>
        <location evidence="1">Cell envelope</location>
    </subcellularLocation>
</comment>
<organism evidence="7 8">
    <name type="scientific">Vreelandella gomseomensis</name>
    <dbReference type="NCBI Taxonomy" id="370766"/>
    <lineage>
        <taxon>Bacteria</taxon>
        <taxon>Pseudomonadati</taxon>
        <taxon>Pseudomonadota</taxon>
        <taxon>Gammaproteobacteria</taxon>
        <taxon>Oceanospirillales</taxon>
        <taxon>Halomonadaceae</taxon>
        <taxon>Vreelandella</taxon>
    </lineage>
</organism>
<keyword evidence="3" id="KW-0813">Transport</keyword>
<keyword evidence="4" id="KW-0410">Iron transport</keyword>
<evidence type="ECO:0000256" key="1">
    <source>
        <dbReference type="ARBA" id="ARBA00004196"/>
    </source>
</evidence>